<evidence type="ECO:0000256" key="2">
    <source>
        <dbReference type="PROSITE-ProRule" id="PRU01091"/>
    </source>
</evidence>
<evidence type="ECO:0000313" key="4">
    <source>
        <dbReference type="EMBL" id="MBN2964361.1"/>
    </source>
</evidence>
<keyword evidence="5" id="KW-1185">Reference proteome</keyword>
<feature type="DNA-binding region" description="OmpR/PhoB-type" evidence="2">
    <location>
        <begin position="124"/>
        <end position="217"/>
    </location>
</feature>
<dbReference type="SMART" id="SM00862">
    <property type="entry name" value="Trans_reg_C"/>
    <property type="match status" value="1"/>
</dbReference>
<dbReference type="SUPFAM" id="SSF52172">
    <property type="entry name" value="CheY-like"/>
    <property type="match status" value="1"/>
</dbReference>
<dbReference type="EMBL" id="JAFHKK010000011">
    <property type="protein sequence ID" value="MBN2964361.1"/>
    <property type="molecule type" value="Genomic_DNA"/>
</dbReference>
<dbReference type="InterPro" id="IPR036388">
    <property type="entry name" value="WH-like_DNA-bd_sf"/>
</dbReference>
<organism evidence="4 5">
    <name type="scientific">Sulfurospirillum tamanense</name>
    <dbReference type="NCBI Taxonomy" id="2813362"/>
    <lineage>
        <taxon>Bacteria</taxon>
        <taxon>Pseudomonadati</taxon>
        <taxon>Campylobacterota</taxon>
        <taxon>Epsilonproteobacteria</taxon>
        <taxon>Campylobacterales</taxon>
        <taxon>Sulfurospirillaceae</taxon>
        <taxon>Sulfurospirillum</taxon>
    </lineage>
</organism>
<keyword evidence="1 2" id="KW-0238">DNA-binding</keyword>
<dbReference type="InterPro" id="IPR001867">
    <property type="entry name" value="OmpR/PhoB-type_DNA-bd"/>
</dbReference>
<name>A0ABS2WRQ8_9BACT</name>
<comment type="caution">
    <text evidence="4">The sequence shown here is derived from an EMBL/GenBank/DDBJ whole genome shotgun (WGS) entry which is preliminary data.</text>
</comment>
<feature type="domain" description="OmpR/PhoB-type" evidence="3">
    <location>
        <begin position="124"/>
        <end position="217"/>
    </location>
</feature>
<dbReference type="Pfam" id="PF00486">
    <property type="entry name" value="Trans_reg_C"/>
    <property type="match status" value="1"/>
</dbReference>
<reference evidence="4 5" key="3">
    <citation type="submission" date="2021-02" db="EMBL/GenBank/DDBJ databases">
        <authorList>
            <person name="Merkel A.Y."/>
        </authorList>
    </citation>
    <scope>NUCLEOTIDE SEQUENCE [LARGE SCALE GENOMIC DNA]</scope>
    <source>
        <strain evidence="4 5">T05b</strain>
    </source>
</reference>
<dbReference type="PROSITE" id="PS51755">
    <property type="entry name" value="OMPR_PHOB"/>
    <property type="match status" value="1"/>
</dbReference>
<dbReference type="Proteomes" id="UP000703590">
    <property type="component" value="Unassembled WGS sequence"/>
</dbReference>
<accession>A0ABS2WRQ8</accession>
<evidence type="ECO:0000259" key="3">
    <source>
        <dbReference type="PROSITE" id="PS51755"/>
    </source>
</evidence>
<sequence>MKIFLLEPDKALQNRIETCLNQYRLRINVHKFQHEEALLSHAESFCEYALFILNLANPLDPSLMHFVRNNGGDAPIMLILEPTFDPPKLKTLYYHSYNDIIFKPFFPEEIMFRIYKLCDIWNDDKFFFSQDIYFDCKNLQFIYREEEIALGKKEALLLKFLLVKSPCVVSFQDITYYIYRGESVNEDCIRSLVRQLRAKIPLSFIETVKGEGYRVVKRGE</sequence>
<dbReference type="Gene3D" id="1.10.10.10">
    <property type="entry name" value="Winged helix-like DNA-binding domain superfamily/Winged helix DNA-binding domain"/>
    <property type="match status" value="1"/>
</dbReference>
<dbReference type="SUPFAM" id="SSF46894">
    <property type="entry name" value="C-terminal effector domain of the bipartite response regulators"/>
    <property type="match status" value="1"/>
</dbReference>
<proteinExistence type="predicted"/>
<protein>
    <submittedName>
        <fullName evidence="4">Response regulator transcription factor</fullName>
    </submittedName>
</protein>
<reference evidence="4 5" key="1">
    <citation type="submission" date="2021-02" db="EMBL/GenBank/DDBJ databases">
        <title>Sulfurospirillum tamanensis sp. nov.</title>
        <authorList>
            <person name="Frolova A."/>
            <person name="Merkel A."/>
            <person name="Slobodkin A."/>
        </authorList>
    </citation>
    <scope>NUCLEOTIDE SEQUENCE [LARGE SCALE GENOMIC DNA]</scope>
    <source>
        <strain evidence="4 5">T05b</strain>
    </source>
</reference>
<evidence type="ECO:0000256" key="1">
    <source>
        <dbReference type="ARBA" id="ARBA00023125"/>
    </source>
</evidence>
<evidence type="ECO:0000313" key="5">
    <source>
        <dbReference type="Proteomes" id="UP000703590"/>
    </source>
</evidence>
<reference evidence="5" key="2">
    <citation type="submission" date="2021-02" db="EMBL/GenBank/DDBJ databases">
        <title>Sulfurospirillum tamanensis sp. nov.</title>
        <authorList>
            <person name="Merkel A.Y."/>
        </authorList>
    </citation>
    <scope>NUCLEOTIDE SEQUENCE [LARGE SCALE GENOMIC DNA]</scope>
    <source>
        <strain evidence="5">T05b</strain>
    </source>
</reference>
<dbReference type="InterPro" id="IPR016032">
    <property type="entry name" value="Sig_transdc_resp-reg_C-effctor"/>
</dbReference>
<gene>
    <name evidence="4" type="ORF">JWV37_06185</name>
</gene>
<dbReference type="InterPro" id="IPR011006">
    <property type="entry name" value="CheY-like_superfamily"/>
</dbReference>
<dbReference type="RefSeq" id="WP_205458913.1">
    <property type="nucleotide sequence ID" value="NZ_JAFHKK010000011.1"/>
</dbReference>